<dbReference type="Proteomes" id="UP001180020">
    <property type="component" value="Unassembled WGS sequence"/>
</dbReference>
<organism evidence="1 2">
    <name type="scientific">Acorus calamus</name>
    <name type="common">Sweet flag</name>
    <dbReference type="NCBI Taxonomy" id="4465"/>
    <lineage>
        <taxon>Eukaryota</taxon>
        <taxon>Viridiplantae</taxon>
        <taxon>Streptophyta</taxon>
        <taxon>Embryophyta</taxon>
        <taxon>Tracheophyta</taxon>
        <taxon>Spermatophyta</taxon>
        <taxon>Magnoliopsida</taxon>
        <taxon>Liliopsida</taxon>
        <taxon>Acoraceae</taxon>
        <taxon>Acorus</taxon>
    </lineage>
</organism>
<reference evidence="1" key="2">
    <citation type="submission" date="2023-06" db="EMBL/GenBank/DDBJ databases">
        <authorList>
            <person name="Ma L."/>
            <person name="Liu K.-W."/>
            <person name="Li Z."/>
            <person name="Hsiao Y.-Y."/>
            <person name="Qi Y."/>
            <person name="Fu T."/>
            <person name="Tang G."/>
            <person name="Zhang D."/>
            <person name="Sun W.-H."/>
            <person name="Liu D.-K."/>
            <person name="Li Y."/>
            <person name="Chen G.-Z."/>
            <person name="Liu X.-D."/>
            <person name="Liao X.-Y."/>
            <person name="Jiang Y.-T."/>
            <person name="Yu X."/>
            <person name="Hao Y."/>
            <person name="Huang J."/>
            <person name="Zhao X.-W."/>
            <person name="Ke S."/>
            <person name="Chen Y.-Y."/>
            <person name="Wu W.-L."/>
            <person name="Hsu J.-L."/>
            <person name="Lin Y.-F."/>
            <person name="Huang M.-D."/>
            <person name="Li C.-Y."/>
            <person name="Huang L."/>
            <person name="Wang Z.-W."/>
            <person name="Zhao X."/>
            <person name="Zhong W.-Y."/>
            <person name="Peng D.-H."/>
            <person name="Ahmad S."/>
            <person name="Lan S."/>
            <person name="Zhang J.-S."/>
            <person name="Tsai W.-C."/>
            <person name="Van De Peer Y."/>
            <person name="Liu Z.-J."/>
        </authorList>
    </citation>
    <scope>NUCLEOTIDE SEQUENCE</scope>
    <source>
        <strain evidence="1">CP</strain>
        <tissue evidence="1">Leaves</tissue>
    </source>
</reference>
<name>A0AAV9EBF4_ACOCL</name>
<protein>
    <submittedName>
        <fullName evidence="1">Uncharacterized protein</fullName>
    </submittedName>
</protein>
<dbReference type="EMBL" id="JAUJYO010000008">
    <property type="protein sequence ID" value="KAK1310714.1"/>
    <property type="molecule type" value="Genomic_DNA"/>
</dbReference>
<accession>A0AAV9EBF4</accession>
<evidence type="ECO:0000313" key="1">
    <source>
        <dbReference type="EMBL" id="KAK1310714.1"/>
    </source>
</evidence>
<sequence>MAMREKLRIPGTLGMAVIDLTVVPTHHGVSAIFGPMTKTKIARALIRFEHKCVIDFVPIPHRRPSLKIFPRMRSKRDRPECILETLEEKEI</sequence>
<dbReference type="AlphaFoldDB" id="A0AAV9EBF4"/>
<evidence type="ECO:0000313" key="2">
    <source>
        <dbReference type="Proteomes" id="UP001180020"/>
    </source>
</evidence>
<gene>
    <name evidence="1" type="ORF">QJS10_CPA08g00655</name>
</gene>
<reference evidence="1" key="1">
    <citation type="journal article" date="2023" name="Nat. Commun.">
        <title>Diploid and tetraploid genomes of Acorus and the evolution of monocots.</title>
        <authorList>
            <person name="Ma L."/>
            <person name="Liu K.W."/>
            <person name="Li Z."/>
            <person name="Hsiao Y.Y."/>
            <person name="Qi Y."/>
            <person name="Fu T."/>
            <person name="Tang G.D."/>
            <person name="Zhang D."/>
            <person name="Sun W.H."/>
            <person name="Liu D.K."/>
            <person name="Li Y."/>
            <person name="Chen G.Z."/>
            <person name="Liu X.D."/>
            <person name="Liao X.Y."/>
            <person name="Jiang Y.T."/>
            <person name="Yu X."/>
            <person name="Hao Y."/>
            <person name="Huang J."/>
            <person name="Zhao X.W."/>
            <person name="Ke S."/>
            <person name="Chen Y.Y."/>
            <person name="Wu W.L."/>
            <person name="Hsu J.L."/>
            <person name="Lin Y.F."/>
            <person name="Huang M.D."/>
            <person name="Li C.Y."/>
            <person name="Huang L."/>
            <person name="Wang Z.W."/>
            <person name="Zhao X."/>
            <person name="Zhong W.Y."/>
            <person name="Peng D.H."/>
            <person name="Ahmad S."/>
            <person name="Lan S."/>
            <person name="Zhang J.S."/>
            <person name="Tsai W.C."/>
            <person name="Van de Peer Y."/>
            <person name="Liu Z.J."/>
        </authorList>
    </citation>
    <scope>NUCLEOTIDE SEQUENCE</scope>
    <source>
        <strain evidence="1">CP</strain>
    </source>
</reference>
<comment type="caution">
    <text evidence="1">The sequence shown here is derived from an EMBL/GenBank/DDBJ whole genome shotgun (WGS) entry which is preliminary data.</text>
</comment>
<proteinExistence type="predicted"/>
<keyword evidence="2" id="KW-1185">Reference proteome</keyword>